<name>A0ABR2T681_9ROSI</name>
<sequence>MAAATFPHSYVPNSCVAEAQELSFRNVILEGVVMKLPTKLRSLVVTVLRSQFGLRRHPPQLMLPSVKIVVGLILQISFVVVLPFSTTRL</sequence>
<protein>
    <submittedName>
        <fullName evidence="2">Uncharacterized protein</fullName>
    </submittedName>
</protein>
<evidence type="ECO:0000256" key="1">
    <source>
        <dbReference type="SAM" id="Phobius"/>
    </source>
</evidence>
<keyword evidence="1" id="KW-0812">Transmembrane</keyword>
<keyword evidence="1" id="KW-1133">Transmembrane helix</keyword>
<accession>A0ABR2T681</accession>
<dbReference type="Proteomes" id="UP001396334">
    <property type="component" value="Unassembled WGS sequence"/>
</dbReference>
<comment type="caution">
    <text evidence="2">The sequence shown here is derived from an EMBL/GenBank/DDBJ whole genome shotgun (WGS) entry which is preliminary data.</text>
</comment>
<proteinExistence type="predicted"/>
<keyword evidence="1" id="KW-0472">Membrane</keyword>
<keyword evidence="3" id="KW-1185">Reference proteome</keyword>
<reference evidence="2 3" key="1">
    <citation type="journal article" date="2024" name="G3 (Bethesda)">
        <title>Genome assembly of Hibiscus sabdariffa L. provides insights into metabolisms of medicinal natural products.</title>
        <authorList>
            <person name="Kim T."/>
        </authorList>
    </citation>
    <scope>NUCLEOTIDE SEQUENCE [LARGE SCALE GENOMIC DNA]</scope>
    <source>
        <strain evidence="2">TK-2024</strain>
        <tissue evidence="2">Old leaves</tissue>
    </source>
</reference>
<gene>
    <name evidence="2" type="ORF">V6N11_018051</name>
</gene>
<feature type="transmembrane region" description="Helical" evidence="1">
    <location>
        <begin position="61"/>
        <end position="84"/>
    </location>
</feature>
<dbReference type="EMBL" id="JBBPBN010000008">
    <property type="protein sequence ID" value="KAK9033011.1"/>
    <property type="molecule type" value="Genomic_DNA"/>
</dbReference>
<evidence type="ECO:0000313" key="3">
    <source>
        <dbReference type="Proteomes" id="UP001396334"/>
    </source>
</evidence>
<organism evidence="2 3">
    <name type="scientific">Hibiscus sabdariffa</name>
    <name type="common">roselle</name>
    <dbReference type="NCBI Taxonomy" id="183260"/>
    <lineage>
        <taxon>Eukaryota</taxon>
        <taxon>Viridiplantae</taxon>
        <taxon>Streptophyta</taxon>
        <taxon>Embryophyta</taxon>
        <taxon>Tracheophyta</taxon>
        <taxon>Spermatophyta</taxon>
        <taxon>Magnoliopsida</taxon>
        <taxon>eudicotyledons</taxon>
        <taxon>Gunneridae</taxon>
        <taxon>Pentapetalae</taxon>
        <taxon>rosids</taxon>
        <taxon>malvids</taxon>
        <taxon>Malvales</taxon>
        <taxon>Malvaceae</taxon>
        <taxon>Malvoideae</taxon>
        <taxon>Hibiscus</taxon>
    </lineage>
</organism>
<evidence type="ECO:0000313" key="2">
    <source>
        <dbReference type="EMBL" id="KAK9033011.1"/>
    </source>
</evidence>